<dbReference type="InterPro" id="IPR015943">
    <property type="entry name" value="WD40/YVTN_repeat-like_dom_sf"/>
</dbReference>
<dbReference type="PROSITE" id="PS50082">
    <property type="entry name" value="WD_REPEATS_2"/>
    <property type="match status" value="1"/>
</dbReference>
<organism evidence="4 5">
    <name type="scientific">Ananas comosus</name>
    <name type="common">Pineapple</name>
    <name type="synonym">Ananas ananas</name>
    <dbReference type="NCBI Taxonomy" id="4615"/>
    <lineage>
        <taxon>Eukaryota</taxon>
        <taxon>Viridiplantae</taxon>
        <taxon>Streptophyta</taxon>
        <taxon>Embryophyta</taxon>
        <taxon>Tracheophyta</taxon>
        <taxon>Spermatophyta</taxon>
        <taxon>Magnoliopsida</taxon>
        <taxon>Liliopsida</taxon>
        <taxon>Poales</taxon>
        <taxon>Bromeliaceae</taxon>
        <taxon>Bromelioideae</taxon>
        <taxon>Ananas</taxon>
    </lineage>
</organism>
<dbReference type="SMART" id="SM00320">
    <property type="entry name" value="WD40"/>
    <property type="match status" value="2"/>
</dbReference>
<dbReference type="InterPro" id="IPR001680">
    <property type="entry name" value="WD40_rpt"/>
</dbReference>
<keyword evidence="4" id="KW-1185">Reference proteome</keyword>
<evidence type="ECO:0000313" key="5">
    <source>
        <dbReference type="RefSeq" id="XP_020090345.1"/>
    </source>
</evidence>
<keyword evidence="1 3" id="KW-0853">WD repeat</keyword>
<dbReference type="InterPro" id="IPR051510">
    <property type="entry name" value="SKI8"/>
</dbReference>
<evidence type="ECO:0000256" key="1">
    <source>
        <dbReference type="ARBA" id="ARBA00022574"/>
    </source>
</evidence>
<dbReference type="Proteomes" id="UP000515123">
    <property type="component" value="Linkage group 6"/>
</dbReference>
<dbReference type="Gramene" id="Aco011426.1.mrna1">
    <property type="protein sequence ID" value="Aco011426.1.mrna1"/>
    <property type="gene ID" value="Aco011426.1.path1"/>
</dbReference>
<dbReference type="Pfam" id="PF00400">
    <property type="entry name" value="WD40"/>
    <property type="match status" value="1"/>
</dbReference>
<dbReference type="GO" id="GO:0016593">
    <property type="term" value="C:Cdc73/Paf1 complex"/>
    <property type="evidence" value="ECO:0007669"/>
    <property type="project" value="TreeGrafter"/>
</dbReference>
<feature type="repeat" description="WD" evidence="3">
    <location>
        <begin position="57"/>
        <end position="98"/>
    </location>
</feature>
<sequence length="181" mass="19481">MKLAGLRSVENAHDKSIWAATWVPATDSHPALLLTGPLDETVRLWRPDELAAAAPPSHGHVLGVVAAAAHPFGSLAAAASLDSSVRVFDVDSNASVASLDAPPSLPPEVWGLQFDPKFVLFFRSGMAATAAVPASPVDSLDYWRKFFRSAADADIFRVIEKAIRAHQARRPRVHVFYPPPT</sequence>
<dbReference type="PANTHER" id="PTHR44090:SF1">
    <property type="entry name" value="SUPERKILLER COMPLEX PROTEIN 8"/>
    <property type="match status" value="1"/>
</dbReference>
<accession>A0A6P5FAM4</accession>
<dbReference type="SUPFAM" id="SSF50978">
    <property type="entry name" value="WD40 repeat-like"/>
    <property type="match status" value="1"/>
</dbReference>
<proteinExistence type="predicted"/>
<evidence type="ECO:0000256" key="3">
    <source>
        <dbReference type="PROSITE-ProRule" id="PRU00221"/>
    </source>
</evidence>
<protein>
    <submittedName>
        <fullName evidence="5">WD repeat-containing protein VIP3-like</fullName>
    </submittedName>
</protein>
<evidence type="ECO:0000313" key="4">
    <source>
        <dbReference type="Proteomes" id="UP000515123"/>
    </source>
</evidence>
<dbReference type="RefSeq" id="XP_020090345.1">
    <property type="nucleotide sequence ID" value="XM_020234756.1"/>
</dbReference>
<dbReference type="GeneID" id="109711616"/>
<dbReference type="AlphaFoldDB" id="A0A6P5FAM4"/>
<dbReference type="InterPro" id="IPR036322">
    <property type="entry name" value="WD40_repeat_dom_sf"/>
</dbReference>
<reference evidence="5" key="2">
    <citation type="submission" date="2025-08" db="UniProtKB">
        <authorList>
            <consortium name="RefSeq"/>
        </authorList>
    </citation>
    <scope>IDENTIFICATION</scope>
    <source>
        <tissue evidence="5">Leaf</tissue>
    </source>
</reference>
<dbReference type="PANTHER" id="PTHR44090">
    <property type="entry name" value="WD REPEAT-CONTAINING PROTEIN 61"/>
    <property type="match status" value="1"/>
</dbReference>
<dbReference type="OrthoDB" id="538223at2759"/>
<gene>
    <name evidence="5" type="primary">LOC109711616</name>
</gene>
<reference evidence="4" key="1">
    <citation type="journal article" date="2015" name="Nat. Genet.">
        <title>The pineapple genome and the evolution of CAM photosynthesis.</title>
        <authorList>
            <person name="Ming R."/>
            <person name="VanBuren R."/>
            <person name="Wai C.M."/>
            <person name="Tang H."/>
            <person name="Schatz M.C."/>
            <person name="Bowers J.E."/>
            <person name="Lyons E."/>
            <person name="Wang M.L."/>
            <person name="Chen J."/>
            <person name="Biggers E."/>
            <person name="Zhang J."/>
            <person name="Huang L."/>
            <person name="Zhang L."/>
            <person name="Miao W."/>
            <person name="Zhang J."/>
            <person name="Ye Z."/>
            <person name="Miao C."/>
            <person name="Lin Z."/>
            <person name="Wang H."/>
            <person name="Zhou H."/>
            <person name="Yim W.C."/>
            <person name="Priest H.D."/>
            <person name="Zheng C."/>
            <person name="Woodhouse M."/>
            <person name="Edger P.P."/>
            <person name="Guyot R."/>
            <person name="Guo H.B."/>
            <person name="Guo H."/>
            <person name="Zheng G."/>
            <person name="Singh R."/>
            <person name="Sharma A."/>
            <person name="Min X."/>
            <person name="Zheng Y."/>
            <person name="Lee H."/>
            <person name="Gurtowski J."/>
            <person name="Sedlazeck F.J."/>
            <person name="Harkess A."/>
            <person name="McKain M.R."/>
            <person name="Liao Z."/>
            <person name="Fang J."/>
            <person name="Liu J."/>
            <person name="Zhang X."/>
            <person name="Zhang Q."/>
            <person name="Hu W."/>
            <person name="Qin Y."/>
            <person name="Wang K."/>
            <person name="Chen L.Y."/>
            <person name="Shirley N."/>
            <person name="Lin Y.R."/>
            <person name="Liu L.Y."/>
            <person name="Hernandez A.G."/>
            <person name="Wright C.L."/>
            <person name="Bulone V."/>
            <person name="Tuskan G.A."/>
            <person name="Heath K."/>
            <person name="Zee F."/>
            <person name="Moore P.H."/>
            <person name="Sunkar R."/>
            <person name="Leebens-Mack J.H."/>
            <person name="Mockler T."/>
            <person name="Bennetzen J.L."/>
            <person name="Freeling M."/>
            <person name="Sankoff D."/>
            <person name="Paterson A.H."/>
            <person name="Zhu X."/>
            <person name="Yang X."/>
            <person name="Smith J.A."/>
            <person name="Cushman J.C."/>
            <person name="Paull R.E."/>
            <person name="Yu Q."/>
        </authorList>
    </citation>
    <scope>NUCLEOTIDE SEQUENCE [LARGE SCALE GENOMIC DNA]</scope>
    <source>
        <strain evidence="4">cv. F153</strain>
    </source>
</reference>
<name>A0A6P5FAM4_ANACO</name>
<evidence type="ECO:0000256" key="2">
    <source>
        <dbReference type="ARBA" id="ARBA00022737"/>
    </source>
</evidence>
<dbReference type="Gene3D" id="2.130.10.10">
    <property type="entry name" value="YVTN repeat-like/Quinoprotein amine dehydrogenase"/>
    <property type="match status" value="1"/>
</dbReference>
<keyword evidence="2" id="KW-0677">Repeat</keyword>